<sequence>MSLSSPILTRQSSLVSNEPLQGINGRFEKEACESSSLGNVQSITNSAREMFKKDPTNVIRAKKVLVQALLFDRPIKNESIDVENLSRDDAAFYQILCALTKAFNSDESGYVQEREILEKVFLTFRALVKNRGKTKPKEEFKMQNSIAEGVSELLSTFGEDCLGELYKYFYGECTEAWKDYHSERNINVDGKETFKDEQICTERAASTNLQTLVKPKSSACWTSIAQTMRFFMDATQATAQTIRFHKADQPDITPPVSDNGGDNENITPTPAGNVGRDQDKPHLYSDTTRNTQSIPNGDRDIVINNTAHGGSSSSTNECVHKDHNVPREKSTDNVFTFAVAAVGSTKMTPNELIIFTSLILEHVEKVEGVKDTARDIIDVRAQPRESTYAREFTGLSAPKSGEDNAFSDATAIGEKASADSVQSRASAHAELSPINIPSTADITDDHSRLENNHVGANVPGSKSRDTTVQSELALRQGMDLGNSEADLSEAGLIKQRPEAYNMSSEMQAEEINGISTREKLAQWIETNGNWSGNCGDYAANIIINVYPVNLIVNNLDAAGNVLNKIVINAESGQAKRVVELNLQNDHYSPVIDGRELQVARDGNCFFRSIYRAYHGKDPSDKDIQDLRHEVGNYVRNHSEIDNFIPIDDQTADDRAVGMITSVFGENSALSATMGASEKIGAEPAQGHKAENAELSQADSPTIAAMIDDNSRLKNNLRVAGVSESERTEDPSGPEKHHFVSDLQEAVYDFIKDPDMARKKWGIPRRSFHDVAVQVNDDPAQPRDSENIESLQGVSSFTKAIRDGRSRLIKNRHGAGAPESERKEALPESAQSDLGQDPDIAREKLDMLDSSYHENVVRVNDDPLESRESVDIHGSTPLNQSAGREGSAITDQLSLSNVISLRAKEIKPYRTSSMWERRVPNPKLGRSSSLISELNNYSTAKKPTIINKFRSSK</sequence>
<evidence type="ECO:0000313" key="3">
    <source>
        <dbReference type="Proteomes" id="UP000242222"/>
    </source>
</evidence>
<feature type="compositionally biased region" description="Polar residues" evidence="1">
    <location>
        <begin position="285"/>
        <end position="295"/>
    </location>
</feature>
<feature type="region of interest" description="Disordered" evidence="1">
    <location>
        <begin position="866"/>
        <end position="885"/>
    </location>
</feature>
<feature type="region of interest" description="Disordered" evidence="1">
    <location>
        <begin position="776"/>
        <end position="795"/>
    </location>
</feature>
<dbReference type="Gene3D" id="3.90.70.80">
    <property type="match status" value="1"/>
</dbReference>
<dbReference type="OrthoDB" id="6638696at2"/>
<accession>A0A1I5AWJ2</accession>
<organism evidence="2 3">
    <name type="scientific">Izhakiella capsodis</name>
    <dbReference type="NCBI Taxonomy" id="1367852"/>
    <lineage>
        <taxon>Bacteria</taxon>
        <taxon>Pseudomonadati</taxon>
        <taxon>Pseudomonadota</taxon>
        <taxon>Gammaproteobacteria</taxon>
        <taxon>Enterobacterales</taxon>
        <taxon>Erwiniaceae</taxon>
        <taxon>Izhakiella</taxon>
    </lineage>
</organism>
<evidence type="ECO:0000256" key="1">
    <source>
        <dbReference type="SAM" id="MobiDB-lite"/>
    </source>
</evidence>
<keyword evidence="3" id="KW-1185">Reference proteome</keyword>
<dbReference type="STRING" id="1367852.SAMN05216516_11355"/>
<dbReference type="Proteomes" id="UP000242222">
    <property type="component" value="Unassembled WGS sequence"/>
</dbReference>
<feature type="region of interest" description="Disordered" evidence="1">
    <location>
        <begin position="806"/>
        <end position="837"/>
    </location>
</feature>
<dbReference type="AlphaFoldDB" id="A0A1I5AWJ2"/>
<protein>
    <recommendedName>
        <fullName evidence="4">OTU domain-containing protein</fullName>
    </recommendedName>
</protein>
<feature type="compositionally biased region" description="Polar residues" evidence="1">
    <location>
        <begin position="260"/>
        <end position="270"/>
    </location>
</feature>
<dbReference type="EMBL" id="FOVC01000013">
    <property type="protein sequence ID" value="SFN66814.1"/>
    <property type="molecule type" value="Genomic_DNA"/>
</dbReference>
<dbReference type="CDD" id="cd22744">
    <property type="entry name" value="OTU"/>
    <property type="match status" value="1"/>
</dbReference>
<evidence type="ECO:0000313" key="2">
    <source>
        <dbReference type="EMBL" id="SFN66814.1"/>
    </source>
</evidence>
<reference evidence="3" key="1">
    <citation type="submission" date="2016-10" db="EMBL/GenBank/DDBJ databases">
        <authorList>
            <person name="Varghese N."/>
            <person name="Submissions S."/>
        </authorList>
    </citation>
    <scope>NUCLEOTIDE SEQUENCE [LARGE SCALE GENOMIC DNA]</scope>
    <source>
        <strain evidence="3">N6PO6</strain>
    </source>
</reference>
<proteinExistence type="predicted"/>
<dbReference type="RefSeq" id="WP_092879543.1">
    <property type="nucleotide sequence ID" value="NZ_FOVC01000013.1"/>
</dbReference>
<evidence type="ECO:0008006" key="4">
    <source>
        <dbReference type="Google" id="ProtNLM"/>
    </source>
</evidence>
<name>A0A1I5AWJ2_9GAMM</name>
<feature type="compositionally biased region" description="Polar residues" evidence="1">
    <location>
        <begin position="303"/>
        <end position="317"/>
    </location>
</feature>
<gene>
    <name evidence="2" type="ORF">SAMN05216516_11355</name>
</gene>
<feature type="region of interest" description="Disordered" evidence="1">
    <location>
        <begin position="248"/>
        <end position="319"/>
    </location>
</feature>